<dbReference type="InterPro" id="IPR036696">
    <property type="entry name" value="YdfO-like_sf"/>
</dbReference>
<sequence>MVTIQEIKNAHAKVRSGVDFPQYIRDLKGLGIVRYETYVSDGHTEYWTENGETVISEEKYDFLEVEKMSNVEGFRRGLREHQEGKSDYMGFCRMCAENGVKKWVVSMGEMTCVYFDVSGVMMVEERIPE</sequence>
<dbReference type="Proteomes" id="UP001326715">
    <property type="component" value="Chromosome"/>
</dbReference>
<dbReference type="AlphaFoldDB" id="A0A1K1SEV3"/>
<organism evidence="1 3">
    <name type="scientific">Chitinophaga sancti</name>
    <dbReference type="NCBI Taxonomy" id="1004"/>
    <lineage>
        <taxon>Bacteria</taxon>
        <taxon>Pseudomonadati</taxon>
        <taxon>Bacteroidota</taxon>
        <taxon>Chitinophagia</taxon>
        <taxon>Chitinophagales</taxon>
        <taxon>Chitinophagaceae</taxon>
        <taxon>Chitinophaga</taxon>
    </lineage>
</organism>
<evidence type="ECO:0000313" key="2">
    <source>
        <dbReference type="EMBL" id="WQG87923.1"/>
    </source>
</evidence>
<protein>
    <submittedName>
        <fullName evidence="2">DUF1398 family protein</fullName>
    </submittedName>
    <submittedName>
        <fullName evidence="1">Uncharacterized conserved protein YbcV, DUF1398 family</fullName>
    </submittedName>
</protein>
<dbReference type="EMBL" id="CP140154">
    <property type="protein sequence ID" value="WQG87923.1"/>
    <property type="molecule type" value="Genomic_DNA"/>
</dbReference>
<dbReference type="OrthoDB" id="1550456at2"/>
<keyword evidence="4" id="KW-1185">Reference proteome</keyword>
<evidence type="ECO:0000313" key="3">
    <source>
        <dbReference type="Proteomes" id="UP000183788"/>
    </source>
</evidence>
<gene>
    <name evidence="1" type="ORF">SAMN05661012_05232</name>
    <name evidence="2" type="ORF">SR876_23630</name>
</gene>
<reference evidence="2 4" key="2">
    <citation type="submission" date="2023-11" db="EMBL/GenBank/DDBJ databases">
        <title>MicrobeMod: A computational toolkit for identifying prokaryotic methylation and restriction-modification with nanopore sequencing.</title>
        <authorList>
            <person name="Crits-Christoph A."/>
            <person name="Kang S.C."/>
            <person name="Lee H."/>
            <person name="Ostrov N."/>
        </authorList>
    </citation>
    <scope>NUCLEOTIDE SEQUENCE [LARGE SCALE GENOMIC DNA]</scope>
    <source>
        <strain evidence="2 4">ATCC 23090</strain>
    </source>
</reference>
<accession>A0A1K1SEV3</accession>
<dbReference type="SUPFAM" id="SSF160419">
    <property type="entry name" value="YdfO-like"/>
    <property type="match status" value="1"/>
</dbReference>
<dbReference type="RefSeq" id="WP_072364248.1">
    <property type="nucleotide sequence ID" value="NZ_CP139972.1"/>
</dbReference>
<reference evidence="1 3" key="1">
    <citation type="submission" date="2016-11" db="EMBL/GenBank/DDBJ databases">
        <authorList>
            <person name="Jaros S."/>
            <person name="Januszkiewicz K."/>
            <person name="Wedrychowicz H."/>
        </authorList>
    </citation>
    <scope>NUCLEOTIDE SEQUENCE [LARGE SCALE GENOMIC DNA]</scope>
    <source>
        <strain evidence="1 3">DSM 784</strain>
    </source>
</reference>
<evidence type="ECO:0000313" key="4">
    <source>
        <dbReference type="Proteomes" id="UP001326715"/>
    </source>
</evidence>
<evidence type="ECO:0000313" key="1">
    <source>
        <dbReference type="EMBL" id="SFW82445.1"/>
    </source>
</evidence>
<dbReference type="STRING" id="1004.SAMN05661012_05232"/>
<proteinExistence type="predicted"/>
<dbReference type="Proteomes" id="UP000183788">
    <property type="component" value="Unassembled WGS sequence"/>
</dbReference>
<dbReference type="EMBL" id="FPIZ01000021">
    <property type="protein sequence ID" value="SFW82445.1"/>
    <property type="molecule type" value="Genomic_DNA"/>
</dbReference>
<dbReference type="InterPro" id="IPR009833">
    <property type="entry name" value="DUF1398"/>
</dbReference>
<dbReference type="Gene3D" id="3.30.1810.10">
    <property type="entry name" value="YdfO-like"/>
    <property type="match status" value="1"/>
</dbReference>
<name>A0A1K1SEV3_9BACT</name>
<dbReference type="Pfam" id="PF07166">
    <property type="entry name" value="DUF1398"/>
    <property type="match status" value="1"/>
</dbReference>